<keyword evidence="3" id="KW-1185">Reference proteome</keyword>
<gene>
    <name evidence="2" type="ORF">SAMN05216236_11773</name>
</gene>
<dbReference type="STRING" id="999627.SAMN05216236_11773"/>
<evidence type="ECO:0000313" key="3">
    <source>
        <dbReference type="Proteomes" id="UP000182466"/>
    </source>
</evidence>
<evidence type="ECO:0000313" key="2">
    <source>
        <dbReference type="EMBL" id="SFU00006.1"/>
    </source>
</evidence>
<sequence>MTNQNSTHEGENALTETTRKPPSMEMLWNDDGTLNAELSGDFERIKSAISNSDVSSGLVVQIAALGSYGNRVDERAANFTLGFVDAMRPKNAADALLLTQMAATHQAMMMMARRLNHVENIPQQDSAERALNKLGRTFAAQMVALRQYRSKGQQTIRVERVTVQDGGQAIVGSVETGGRDREEK</sequence>
<proteinExistence type="predicted"/>
<organism evidence="2 3">
    <name type="scientific">Sedimentitalea nanhaiensis</name>
    <dbReference type="NCBI Taxonomy" id="999627"/>
    <lineage>
        <taxon>Bacteria</taxon>
        <taxon>Pseudomonadati</taxon>
        <taxon>Pseudomonadota</taxon>
        <taxon>Alphaproteobacteria</taxon>
        <taxon>Rhodobacterales</taxon>
        <taxon>Paracoccaceae</taxon>
        <taxon>Sedimentitalea</taxon>
    </lineage>
</organism>
<evidence type="ECO:0000256" key="1">
    <source>
        <dbReference type="SAM" id="MobiDB-lite"/>
    </source>
</evidence>
<dbReference type="eggNOG" id="ENOG50335XC">
    <property type="taxonomic scope" value="Bacteria"/>
</dbReference>
<dbReference type="EMBL" id="FPAW01000017">
    <property type="protein sequence ID" value="SFU00006.1"/>
    <property type="molecule type" value="Genomic_DNA"/>
</dbReference>
<dbReference type="Proteomes" id="UP000182466">
    <property type="component" value="Unassembled WGS sequence"/>
</dbReference>
<name>A0A1I7CKQ2_9RHOB</name>
<dbReference type="OrthoDB" id="7432673at2"/>
<protein>
    <submittedName>
        <fullName evidence="2">Uncharacterized protein</fullName>
    </submittedName>
</protein>
<accession>A0A1I7CKQ2</accession>
<dbReference type="AlphaFoldDB" id="A0A1I7CKQ2"/>
<reference evidence="2 3" key="1">
    <citation type="submission" date="2016-10" db="EMBL/GenBank/DDBJ databases">
        <authorList>
            <person name="de Groot N.N."/>
        </authorList>
    </citation>
    <scope>NUCLEOTIDE SEQUENCE [LARGE SCALE GENOMIC DNA]</scope>
    <source>
        <strain evidence="2 3">CGMCC 1.10959</strain>
    </source>
</reference>
<dbReference type="RefSeq" id="WP_139236436.1">
    <property type="nucleotide sequence ID" value="NZ_FPAW01000017.1"/>
</dbReference>
<feature type="region of interest" description="Disordered" evidence="1">
    <location>
        <begin position="1"/>
        <end position="24"/>
    </location>
</feature>